<organism evidence="4 9">
    <name type="scientific">Rotaria magnacalcarata</name>
    <dbReference type="NCBI Taxonomy" id="392030"/>
    <lineage>
        <taxon>Eukaryota</taxon>
        <taxon>Metazoa</taxon>
        <taxon>Spiralia</taxon>
        <taxon>Gnathifera</taxon>
        <taxon>Rotifera</taxon>
        <taxon>Eurotatoria</taxon>
        <taxon>Bdelloidea</taxon>
        <taxon>Philodinida</taxon>
        <taxon>Philodinidae</taxon>
        <taxon>Rotaria</taxon>
    </lineage>
</organism>
<feature type="region of interest" description="Disordered" evidence="1">
    <location>
        <begin position="710"/>
        <end position="734"/>
    </location>
</feature>
<dbReference type="EMBL" id="CAJOBH010001353">
    <property type="protein sequence ID" value="CAF3849728.1"/>
    <property type="molecule type" value="Genomic_DNA"/>
</dbReference>
<evidence type="ECO:0000313" key="8">
    <source>
        <dbReference type="EMBL" id="CAF3917589.1"/>
    </source>
</evidence>
<dbReference type="EMBL" id="CAJNOW010010817">
    <property type="protein sequence ID" value="CAF1588444.1"/>
    <property type="molecule type" value="Genomic_DNA"/>
</dbReference>
<reference evidence="4" key="1">
    <citation type="submission" date="2021-02" db="EMBL/GenBank/DDBJ databases">
        <authorList>
            <person name="Nowell W R."/>
        </authorList>
    </citation>
    <scope>NUCLEOTIDE SEQUENCE</scope>
</reference>
<accession>A0A816AFN5</accession>
<proteinExistence type="predicted"/>
<gene>
    <name evidence="7" type="ORF">BYL167_LOCUS5789</name>
    <name evidence="4" type="ORF">CJN711_LOCUS34753</name>
    <name evidence="6" type="ORF">GIL414_LOCUS3766</name>
    <name evidence="3" type="ORF">KQP761_LOCUS20926</name>
    <name evidence="5" type="ORF">MBJ925_LOCUS27529</name>
    <name evidence="8" type="ORF">SMN809_LOCUS7492</name>
</gene>
<evidence type="ECO:0000256" key="1">
    <source>
        <dbReference type="SAM" id="MobiDB-lite"/>
    </source>
</evidence>
<evidence type="ECO:0000313" key="7">
    <source>
        <dbReference type="EMBL" id="CAF3849728.1"/>
    </source>
</evidence>
<dbReference type="AlphaFoldDB" id="A0A816AFN5"/>
<sequence>MNQHNVHLLDLPNEILFLILRKLNNVDVLYSLMDINNQRLDSIAQDQIFTNILNLAPILQSTDGISSSILDRFCVDILPRIHKNVKSLTAESDSMECILGAGNYPNLTELKLLNFNQAIVPRYFMDDSLFGHNHKQQITDIILISDENTIEITREEYTQNVYAIILAFFENLKHLSIVMSSNGNYPRWIHTHPCLSLYESLPTTFFSSTLTKLCVNVTGLDDIYVLLDGRLEQLTIFTVQIEFISYRISTSYNTDNLPNLKCFSLTCYSVIGDYDITILPLLRRMSHLEELALFLNISGGSTFISGTHLDNEILIHMRQLHTFTFYIEAVHGIADPGVRISADDIKRTFTNIKYSQVACMVDYVDPQSMMYRVFSLPTKFNRLEQVTNNIPNIVFNSVTHLKLRDENAFKHEFFVRVARAFPFLKNLSISNIRPPFWRFNEHYLRDKDWCSIIEYSHLICLDVRGANFYYLEHFLNETKTHLPCLAKLNVDYDDLQVVTENFTRDEMRRNCGRVKRLIVQHPIVYPENVYRYFPLLQDDILHIINSEELIIHRDKQKLKIGDEVSWSGKSRNERGRGKVIALGTQEQCWAIKNVIEETSSTSKCLSKVESKSAAKQLPTVDSSPMSSVLRRIRSSMHSAEDEMSNPTTMANSKPDAPSRLISIPSSASSIIFTSPSRFTILKKLGEAHMVKDSECSSDTSSEAVLVIDEEANADNTDDLQTNTKVHSATSKGKK</sequence>
<feature type="compositionally biased region" description="Polar residues" evidence="1">
    <location>
        <begin position="718"/>
        <end position="734"/>
    </location>
</feature>
<dbReference type="Proteomes" id="UP000681967">
    <property type="component" value="Unassembled WGS sequence"/>
</dbReference>
<dbReference type="Proteomes" id="UP000676336">
    <property type="component" value="Unassembled WGS sequence"/>
</dbReference>
<dbReference type="InterPro" id="IPR001810">
    <property type="entry name" value="F-box_dom"/>
</dbReference>
<dbReference type="EMBL" id="CAJOBI010002178">
    <property type="protein sequence ID" value="CAF3917589.1"/>
    <property type="molecule type" value="Genomic_DNA"/>
</dbReference>
<evidence type="ECO:0000313" key="4">
    <source>
        <dbReference type="EMBL" id="CAF1597479.1"/>
    </source>
</evidence>
<protein>
    <recommendedName>
        <fullName evidence="2">F-box domain-containing protein</fullName>
    </recommendedName>
</protein>
<dbReference type="EMBL" id="CAJNRE010014753">
    <property type="protein sequence ID" value="CAF2130743.1"/>
    <property type="molecule type" value="Genomic_DNA"/>
</dbReference>
<feature type="domain" description="F-box" evidence="2">
    <location>
        <begin position="5"/>
        <end position="52"/>
    </location>
</feature>
<dbReference type="Proteomes" id="UP000681720">
    <property type="component" value="Unassembled WGS sequence"/>
</dbReference>
<evidence type="ECO:0000313" key="6">
    <source>
        <dbReference type="EMBL" id="CAF3847495.1"/>
    </source>
</evidence>
<dbReference type="EMBL" id="CAJNOV010016923">
    <property type="protein sequence ID" value="CAF1597479.1"/>
    <property type="molecule type" value="Genomic_DNA"/>
</dbReference>
<dbReference type="Proteomes" id="UP000663855">
    <property type="component" value="Unassembled WGS sequence"/>
</dbReference>
<evidence type="ECO:0000313" key="3">
    <source>
        <dbReference type="EMBL" id="CAF1588444.1"/>
    </source>
</evidence>
<evidence type="ECO:0000259" key="2">
    <source>
        <dbReference type="PROSITE" id="PS50181"/>
    </source>
</evidence>
<dbReference type="EMBL" id="CAJOBJ010000853">
    <property type="protein sequence ID" value="CAF3847495.1"/>
    <property type="molecule type" value="Genomic_DNA"/>
</dbReference>
<dbReference type="Proteomes" id="UP000663834">
    <property type="component" value="Unassembled WGS sequence"/>
</dbReference>
<comment type="caution">
    <text evidence="4">The sequence shown here is derived from an EMBL/GenBank/DDBJ whole genome shotgun (WGS) entry which is preliminary data.</text>
</comment>
<evidence type="ECO:0000313" key="9">
    <source>
        <dbReference type="Proteomes" id="UP000663855"/>
    </source>
</evidence>
<dbReference type="Proteomes" id="UP000663824">
    <property type="component" value="Unassembled WGS sequence"/>
</dbReference>
<feature type="region of interest" description="Disordered" evidence="1">
    <location>
        <begin position="635"/>
        <end position="656"/>
    </location>
</feature>
<evidence type="ECO:0000313" key="5">
    <source>
        <dbReference type="EMBL" id="CAF2130743.1"/>
    </source>
</evidence>
<dbReference type="PROSITE" id="PS50181">
    <property type="entry name" value="FBOX"/>
    <property type="match status" value="1"/>
</dbReference>
<name>A0A816AFN5_9BILA</name>